<dbReference type="OrthoDB" id="3361414at2759"/>
<keyword evidence="11" id="KW-0508">mRNA splicing</keyword>
<comment type="subcellular location">
    <subcellularLocation>
        <location evidence="2">Cytoplasm</location>
    </subcellularLocation>
    <subcellularLocation>
        <location evidence="1">Nucleus</location>
    </subcellularLocation>
</comment>
<keyword evidence="4" id="KW-0813">Transport</keyword>
<feature type="region of interest" description="Disordered" evidence="13">
    <location>
        <begin position="584"/>
        <end position="635"/>
    </location>
</feature>
<dbReference type="GO" id="GO:0006397">
    <property type="term" value="P:mRNA processing"/>
    <property type="evidence" value="ECO:0007669"/>
    <property type="project" value="UniProtKB-KW"/>
</dbReference>
<comment type="similarity">
    <text evidence="3">Belongs to the CASC3 family.</text>
</comment>
<dbReference type="GO" id="GO:0006417">
    <property type="term" value="P:regulation of translation"/>
    <property type="evidence" value="ECO:0007669"/>
    <property type="project" value="UniProtKB-KW"/>
</dbReference>
<evidence type="ECO:0000256" key="2">
    <source>
        <dbReference type="ARBA" id="ARBA00004496"/>
    </source>
</evidence>
<dbReference type="STRING" id="1314785.A0A165DU43"/>
<feature type="region of interest" description="Disordered" evidence="13">
    <location>
        <begin position="1"/>
        <end position="120"/>
    </location>
</feature>
<dbReference type="InterPro" id="IPR018545">
    <property type="entry name" value="Btz_dom"/>
</dbReference>
<feature type="domain" description="Btz" evidence="14">
    <location>
        <begin position="202"/>
        <end position="334"/>
    </location>
</feature>
<name>A0A165DU43_9APHY</name>
<evidence type="ECO:0000259" key="14">
    <source>
        <dbReference type="Pfam" id="PF09405"/>
    </source>
</evidence>
<evidence type="ECO:0000256" key="12">
    <source>
        <dbReference type="ARBA" id="ARBA00023242"/>
    </source>
</evidence>
<keyword evidence="7" id="KW-0509">mRNA transport</keyword>
<feature type="compositionally biased region" description="Basic and acidic residues" evidence="13">
    <location>
        <begin position="74"/>
        <end position="83"/>
    </location>
</feature>
<evidence type="ECO:0000256" key="13">
    <source>
        <dbReference type="SAM" id="MobiDB-lite"/>
    </source>
</evidence>
<dbReference type="InParanoid" id="A0A165DU43"/>
<dbReference type="GO" id="GO:0035145">
    <property type="term" value="C:exon-exon junction complex"/>
    <property type="evidence" value="ECO:0007669"/>
    <property type="project" value="InterPro"/>
</dbReference>
<dbReference type="GO" id="GO:0000184">
    <property type="term" value="P:nuclear-transcribed mRNA catabolic process, nonsense-mediated decay"/>
    <property type="evidence" value="ECO:0007669"/>
    <property type="project" value="UniProtKB-KW"/>
</dbReference>
<reference evidence="15 16" key="1">
    <citation type="journal article" date="2016" name="Mol. Biol. Evol.">
        <title>Comparative Genomics of Early-Diverging Mushroom-Forming Fungi Provides Insights into the Origins of Lignocellulose Decay Capabilities.</title>
        <authorList>
            <person name="Nagy L.G."/>
            <person name="Riley R."/>
            <person name="Tritt A."/>
            <person name="Adam C."/>
            <person name="Daum C."/>
            <person name="Floudas D."/>
            <person name="Sun H."/>
            <person name="Yadav J.S."/>
            <person name="Pangilinan J."/>
            <person name="Larsson K.H."/>
            <person name="Matsuura K."/>
            <person name="Barry K."/>
            <person name="Labutti K."/>
            <person name="Kuo R."/>
            <person name="Ohm R.A."/>
            <person name="Bhattacharya S.S."/>
            <person name="Shirouzu T."/>
            <person name="Yoshinaga Y."/>
            <person name="Martin F.M."/>
            <person name="Grigoriev I.V."/>
            <person name="Hibbett D.S."/>
        </authorList>
    </citation>
    <scope>NUCLEOTIDE SEQUENCE [LARGE SCALE GENOMIC DNA]</scope>
    <source>
        <strain evidence="15 16">93-53</strain>
    </source>
</reference>
<keyword evidence="9" id="KW-0694">RNA-binding</keyword>
<evidence type="ECO:0000256" key="6">
    <source>
        <dbReference type="ARBA" id="ARBA00022664"/>
    </source>
</evidence>
<evidence type="ECO:0000256" key="4">
    <source>
        <dbReference type="ARBA" id="ARBA00022448"/>
    </source>
</evidence>
<dbReference type="GeneID" id="63818663"/>
<proteinExistence type="inferred from homology"/>
<accession>A0A165DU43</accession>
<gene>
    <name evidence="15" type="ORF">LAESUDRAFT_223614</name>
</gene>
<evidence type="ECO:0000256" key="3">
    <source>
        <dbReference type="ARBA" id="ARBA00009548"/>
    </source>
</evidence>
<evidence type="ECO:0000256" key="11">
    <source>
        <dbReference type="ARBA" id="ARBA00023187"/>
    </source>
</evidence>
<sequence>MTTMSSPTAPVTSLPASTSTRSPTKKPHGIRRRGRARRDVESDDEIERVLSTDDESDDDHSSVDSDSETESDSDDVRQNRRSEVVTPSTTQSPPPPELDGRNSLTEGVQSKPEAVPFATSSDWAEMVTAEHGTGIEDLPVIDFSELGAQSIDQQVVTAPRSRRMNREPPPHRSTSAPPTSPPRRVTQLEEAAAEIEQQEQAVSATVSIRGRARTQSARQAYQQRLESDPSFVPKVGEFWGHDDRLLDKDLRSLSGWWRGRWQSRARGRSFGIRGRGRGFHNEGAVHVAGDNAEGEPGSVAAEAEVPPVEKTWTHDGFEEMKRRDERRREQQKQRQEVQEPRAVSQRGTAFRGRADFFTPRGRGAFARGTASPMGVRQGKPASIPAGRPWFAMKPEPLWTKQLDAPLFWEISLKPRPGVGPGFRIKFPGGPEHIIRGPPRSYPISRVGFEPVPIDDGEKAFVVRLPYSRGKEKATEQLVSPEVQGFAVEESATTVAELSIEDVFTVRPNLVPNKRPEIPSKTLTIEPGLQISSSTTPPSPSIEPSSGTKTEVTQEAAASVTVVAVTPAISAVKNPLELLSFKPPVVRPRSASPSAQLKETVLRRPSLTAPPLTQVPSEEPQRPAPPALPPLQTTFSPVPQTSPQFGSPYAYAPSLPPGIGMDQHGMTYEIATGRPVFLHQQAPPPMFTPRPMMHAHAPHPSTGMPFVPGHMNHHSASSPDFLSQPHTPSVGSFVDPSTGVPVFVPARQSSRIEIRAPADVIDGRKSFSRPSGLRTAVSSAEAHQRDVLAEHTGDLSGANGAAPVDQPPAQFLEQGMAYPAYQQQYYYPEPYAYGPYMDMPPQTMHYEMYSAEHHPSQPPMIYY</sequence>
<feature type="compositionally biased region" description="Low complexity" evidence="13">
    <location>
        <begin position="172"/>
        <end position="184"/>
    </location>
</feature>
<keyword evidence="16" id="KW-1185">Reference proteome</keyword>
<dbReference type="RefSeq" id="XP_040763377.1">
    <property type="nucleotide sequence ID" value="XM_040901631.1"/>
</dbReference>
<evidence type="ECO:0000313" key="15">
    <source>
        <dbReference type="EMBL" id="KZT05637.1"/>
    </source>
</evidence>
<organism evidence="15 16">
    <name type="scientific">Laetiporus sulphureus 93-53</name>
    <dbReference type="NCBI Taxonomy" id="1314785"/>
    <lineage>
        <taxon>Eukaryota</taxon>
        <taxon>Fungi</taxon>
        <taxon>Dikarya</taxon>
        <taxon>Basidiomycota</taxon>
        <taxon>Agaricomycotina</taxon>
        <taxon>Agaricomycetes</taxon>
        <taxon>Polyporales</taxon>
        <taxon>Laetiporus</taxon>
    </lineage>
</organism>
<feature type="compositionally biased region" description="Basic and acidic residues" evidence="13">
    <location>
        <begin position="311"/>
        <end position="339"/>
    </location>
</feature>
<dbReference type="EMBL" id="KV427629">
    <property type="protein sequence ID" value="KZT05637.1"/>
    <property type="molecule type" value="Genomic_DNA"/>
</dbReference>
<evidence type="ECO:0000256" key="5">
    <source>
        <dbReference type="ARBA" id="ARBA00022490"/>
    </source>
</evidence>
<dbReference type="GO" id="GO:0005737">
    <property type="term" value="C:cytoplasm"/>
    <property type="evidence" value="ECO:0007669"/>
    <property type="project" value="UniProtKB-SubCell"/>
</dbReference>
<feature type="region of interest" description="Disordered" evidence="13">
    <location>
        <begin position="510"/>
        <end position="552"/>
    </location>
</feature>
<evidence type="ECO:0000256" key="10">
    <source>
        <dbReference type="ARBA" id="ARBA00023161"/>
    </source>
</evidence>
<dbReference type="Pfam" id="PF09405">
    <property type="entry name" value="Btz"/>
    <property type="match status" value="1"/>
</dbReference>
<evidence type="ECO:0000256" key="9">
    <source>
        <dbReference type="ARBA" id="ARBA00022884"/>
    </source>
</evidence>
<feature type="compositionally biased region" description="Low complexity" evidence="13">
    <location>
        <begin position="584"/>
        <end position="594"/>
    </location>
</feature>
<feature type="compositionally biased region" description="Polar residues" evidence="13">
    <location>
        <begin position="1"/>
        <end position="22"/>
    </location>
</feature>
<dbReference type="AlphaFoldDB" id="A0A165DU43"/>
<feature type="compositionally biased region" description="Basic residues" evidence="13">
    <location>
        <begin position="23"/>
        <end position="36"/>
    </location>
</feature>
<protein>
    <recommendedName>
        <fullName evidence="14">Btz domain-containing protein</fullName>
    </recommendedName>
</protein>
<keyword evidence="12" id="KW-0539">Nucleus</keyword>
<dbReference type="GO" id="GO:0008380">
    <property type="term" value="P:RNA splicing"/>
    <property type="evidence" value="ECO:0007669"/>
    <property type="project" value="UniProtKB-KW"/>
</dbReference>
<keyword evidence="8" id="KW-0810">Translation regulation</keyword>
<evidence type="ECO:0000256" key="1">
    <source>
        <dbReference type="ARBA" id="ARBA00004123"/>
    </source>
</evidence>
<dbReference type="GO" id="GO:0003729">
    <property type="term" value="F:mRNA binding"/>
    <property type="evidence" value="ECO:0007669"/>
    <property type="project" value="InterPro"/>
</dbReference>
<dbReference type="Proteomes" id="UP000076871">
    <property type="component" value="Unassembled WGS sequence"/>
</dbReference>
<feature type="region of interest" description="Disordered" evidence="13">
    <location>
        <begin position="151"/>
        <end position="184"/>
    </location>
</feature>
<feature type="compositionally biased region" description="Low complexity" evidence="13">
    <location>
        <begin position="530"/>
        <end position="552"/>
    </location>
</feature>
<dbReference type="GO" id="GO:0051028">
    <property type="term" value="P:mRNA transport"/>
    <property type="evidence" value="ECO:0007669"/>
    <property type="project" value="UniProtKB-KW"/>
</dbReference>
<evidence type="ECO:0000256" key="7">
    <source>
        <dbReference type="ARBA" id="ARBA00022816"/>
    </source>
</evidence>
<feature type="region of interest" description="Disordered" evidence="13">
    <location>
        <begin position="289"/>
        <end position="382"/>
    </location>
</feature>
<evidence type="ECO:0000313" key="16">
    <source>
        <dbReference type="Proteomes" id="UP000076871"/>
    </source>
</evidence>
<feature type="compositionally biased region" description="Acidic residues" evidence="13">
    <location>
        <begin position="41"/>
        <end position="58"/>
    </location>
</feature>
<keyword evidence="6" id="KW-0507">mRNA processing</keyword>
<keyword evidence="10" id="KW-0866">Nonsense-mediated mRNA decay</keyword>
<evidence type="ECO:0000256" key="8">
    <source>
        <dbReference type="ARBA" id="ARBA00022845"/>
    </source>
</evidence>
<keyword evidence="5" id="KW-0963">Cytoplasm</keyword>